<sequence>MTLRDLPARFWLSLLLLLSACGGDAPDTSNAATAPTALRNQLAAQTVSGSAVASPAMTAAQASRFLMQASFGPTIDSINSTAAMGAPAWIEQQFTLPQSTHLAWLDGRPMPPYTPISVDQFLESFWRQARLGEDQLRQRMAFALSQIMVVSFADGNVYVHPRGVANYYDLLGKYAFGNFRDLLQAVATNPMMGIYLTYLHNQKESGERLPDENFAREVMQLMTIGLYQLNQDGSVKTSNGKPIETYTHDDVAGLAKVFTGWSWAGPDQDVLRFYGTKYDANADVTPMQNYGNYHSSASKSFLGTTLSGGGSAADELKQALDALFNHPNVGPFIGRQLIQRLVTSNPSPAYVSRVAAAFNNNGSGVRGDMKAVIRAILLDSEARSVGSNAKLREPILRLANWLRAFNAKSDSGYFRVQPMEDVLTNLGQTTMRPASVFNFYRPSYTPPNSALASAGMVAPEMQITSEPEVVGYLNFMQYTVQYGFGRYNDIKPDYTTENTLILQPEALVDRINLLLYGGAMSTQLRNQIISAINGVVIEDPRPWNGTVIAKAKRNRVYLAVFLAMAAPEYLVQK</sequence>
<dbReference type="Pfam" id="PF08811">
    <property type="entry name" value="DUF1800"/>
    <property type="match status" value="1"/>
</dbReference>
<keyword evidence="1" id="KW-0732">Signal</keyword>
<dbReference type="AlphaFoldDB" id="A0A6I2L4F5"/>
<dbReference type="EMBL" id="WKJK01000014">
    <property type="protein sequence ID" value="MRW93018.1"/>
    <property type="molecule type" value="Genomic_DNA"/>
</dbReference>
<evidence type="ECO:0000256" key="1">
    <source>
        <dbReference type="SAM" id="SignalP"/>
    </source>
</evidence>
<dbReference type="PANTHER" id="PTHR43737">
    <property type="entry name" value="BLL7424 PROTEIN"/>
    <property type="match status" value="1"/>
</dbReference>
<dbReference type="PANTHER" id="PTHR43737:SF1">
    <property type="entry name" value="DUF1501 DOMAIN-CONTAINING PROTEIN"/>
    <property type="match status" value="1"/>
</dbReference>
<dbReference type="RefSeq" id="WP_154381003.1">
    <property type="nucleotide sequence ID" value="NZ_WKJK01000014.1"/>
</dbReference>
<feature type="signal peptide" evidence="1">
    <location>
        <begin position="1"/>
        <end position="25"/>
    </location>
</feature>
<feature type="chain" id="PRO_5026326837" evidence="1">
    <location>
        <begin position="26"/>
        <end position="573"/>
    </location>
</feature>
<accession>A0A6I2L4F5</accession>
<protein>
    <submittedName>
        <fullName evidence="2">DUF1800 family protein</fullName>
    </submittedName>
</protein>
<dbReference type="Proteomes" id="UP000433309">
    <property type="component" value="Unassembled WGS sequence"/>
</dbReference>
<organism evidence="2 3">
    <name type="scientific">Duganella guangzhouensis</name>
    <dbReference type="NCBI Taxonomy" id="2666084"/>
    <lineage>
        <taxon>Bacteria</taxon>
        <taxon>Pseudomonadati</taxon>
        <taxon>Pseudomonadota</taxon>
        <taxon>Betaproteobacteria</taxon>
        <taxon>Burkholderiales</taxon>
        <taxon>Oxalobacteraceae</taxon>
        <taxon>Telluria group</taxon>
        <taxon>Duganella</taxon>
    </lineage>
</organism>
<comment type="caution">
    <text evidence="2">The sequence shown here is derived from an EMBL/GenBank/DDBJ whole genome shotgun (WGS) entry which is preliminary data.</text>
</comment>
<evidence type="ECO:0000313" key="3">
    <source>
        <dbReference type="Proteomes" id="UP000433309"/>
    </source>
</evidence>
<dbReference type="PROSITE" id="PS51257">
    <property type="entry name" value="PROKAR_LIPOPROTEIN"/>
    <property type="match status" value="1"/>
</dbReference>
<reference evidence="2 3" key="1">
    <citation type="submission" date="2019-11" db="EMBL/GenBank/DDBJ databases">
        <title>Novel species isolated from a subtropical stream in China.</title>
        <authorList>
            <person name="Lu H."/>
        </authorList>
    </citation>
    <scope>NUCLEOTIDE SEQUENCE [LARGE SCALE GENOMIC DNA]</scope>
    <source>
        <strain evidence="2 3">FT80W</strain>
    </source>
</reference>
<proteinExistence type="predicted"/>
<evidence type="ECO:0000313" key="2">
    <source>
        <dbReference type="EMBL" id="MRW93018.1"/>
    </source>
</evidence>
<keyword evidence="3" id="KW-1185">Reference proteome</keyword>
<dbReference type="InterPro" id="IPR014917">
    <property type="entry name" value="DUF1800"/>
</dbReference>
<gene>
    <name evidence="2" type="ORF">GJ699_23750</name>
</gene>
<name>A0A6I2L4F5_9BURK</name>